<proteinExistence type="predicted"/>
<dbReference type="EMBL" id="CACVAU010000042">
    <property type="protein sequence ID" value="CAA6813301.1"/>
    <property type="molecule type" value="Genomic_DNA"/>
</dbReference>
<evidence type="ECO:0000313" key="1">
    <source>
        <dbReference type="EMBL" id="CAA6813301.1"/>
    </source>
</evidence>
<organism evidence="1">
    <name type="scientific">uncultured Sulfurovum sp</name>
    <dbReference type="NCBI Taxonomy" id="269237"/>
    <lineage>
        <taxon>Bacteria</taxon>
        <taxon>Pseudomonadati</taxon>
        <taxon>Campylobacterota</taxon>
        <taxon>Epsilonproteobacteria</taxon>
        <taxon>Campylobacterales</taxon>
        <taxon>Sulfurovaceae</taxon>
        <taxon>Sulfurovum</taxon>
        <taxon>environmental samples</taxon>
    </lineage>
</organism>
<name>A0A6S6TD96_9BACT</name>
<sequence>MLFYILVFLPILLEAVTKHERYWEEQSFKKKAKGFGIHTDVGYSSYLIELHSSEMDSAIDYDVLETSIGFSYVKEKFLVGAYTKFVSDEIKSNMYVVTTQAPLNNWARIDKDEFALYANYILAEGDKSSWAVNSIYRYANLNASDAYDSFFNYISYFEYQTDGVALSLAYQRGMLEKGMLVSHIGLLYSKAEVSMSESINGHFQDSFVDDSVNALGFKASLAYNYAYSKNLSLHFRTDIWKQQFNSLAVKSRVGDTLPSASLKEQSYTTYFGVAWKF</sequence>
<dbReference type="AlphaFoldDB" id="A0A6S6TD96"/>
<gene>
    <name evidence="1" type="ORF">HELGO_WM4182</name>
</gene>
<reference evidence="1" key="1">
    <citation type="submission" date="2020-01" db="EMBL/GenBank/DDBJ databases">
        <authorList>
            <person name="Meier V. D."/>
            <person name="Meier V D."/>
        </authorList>
    </citation>
    <scope>NUCLEOTIDE SEQUENCE</scope>
    <source>
        <strain evidence="1">HLG_WM_MAG_05</strain>
    </source>
</reference>
<accession>A0A6S6TD96</accession>
<protein>
    <submittedName>
        <fullName evidence="1">Uncharacterized protein</fullName>
    </submittedName>
</protein>